<comment type="caution">
    <text evidence="6">The sequence shown here is derived from an EMBL/GenBank/DDBJ whole genome shotgun (WGS) entry which is preliminary data.</text>
</comment>
<evidence type="ECO:0000313" key="6">
    <source>
        <dbReference type="EMBL" id="RVT93075.1"/>
    </source>
</evidence>
<dbReference type="GO" id="GO:0015171">
    <property type="term" value="F:amino acid transmembrane transporter activity"/>
    <property type="evidence" value="ECO:0007669"/>
    <property type="project" value="TreeGrafter"/>
</dbReference>
<dbReference type="PIRSF" id="PIRSF006060">
    <property type="entry name" value="AA_transporter"/>
    <property type="match status" value="1"/>
</dbReference>
<dbReference type="Proteomes" id="UP000282971">
    <property type="component" value="Unassembled WGS sequence"/>
</dbReference>
<dbReference type="OrthoDB" id="9804700at2"/>
<keyword evidence="2 5" id="KW-0812">Transmembrane</keyword>
<organism evidence="6 7">
    <name type="scientific">Sphingomonas crocodyli</name>
    <dbReference type="NCBI Taxonomy" id="1979270"/>
    <lineage>
        <taxon>Bacteria</taxon>
        <taxon>Pseudomonadati</taxon>
        <taxon>Pseudomonadota</taxon>
        <taxon>Alphaproteobacteria</taxon>
        <taxon>Sphingomonadales</taxon>
        <taxon>Sphingomonadaceae</taxon>
        <taxon>Sphingomonas</taxon>
    </lineage>
</organism>
<dbReference type="Gene3D" id="1.20.1740.10">
    <property type="entry name" value="Amino acid/polyamine transporter I"/>
    <property type="match status" value="1"/>
</dbReference>
<dbReference type="AlphaFoldDB" id="A0A437M692"/>
<proteinExistence type="predicted"/>
<feature type="transmembrane region" description="Helical" evidence="5">
    <location>
        <begin position="37"/>
        <end position="60"/>
    </location>
</feature>
<feature type="transmembrane region" description="Helical" evidence="5">
    <location>
        <begin position="306"/>
        <end position="331"/>
    </location>
</feature>
<feature type="transmembrane region" description="Helical" evidence="5">
    <location>
        <begin position="385"/>
        <end position="405"/>
    </location>
</feature>
<accession>A0A437M692</accession>
<feature type="transmembrane region" description="Helical" evidence="5">
    <location>
        <begin position="223"/>
        <end position="241"/>
    </location>
</feature>
<keyword evidence="3 5" id="KW-1133">Transmembrane helix</keyword>
<feature type="transmembrane region" description="Helical" evidence="5">
    <location>
        <begin position="191"/>
        <end position="211"/>
    </location>
</feature>
<dbReference type="GO" id="GO:0016020">
    <property type="term" value="C:membrane"/>
    <property type="evidence" value="ECO:0007669"/>
    <property type="project" value="UniProtKB-SubCell"/>
</dbReference>
<reference evidence="6 7" key="1">
    <citation type="submission" date="2019-01" db="EMBL/GenBank/DDBJ databases">
        <authorList>
            <person name="Chen W.-M."/>
        </authorList>
    </citation>
    <scope>NUCLEOTIDE SEQUENCE [LARGE SCALE GENOMIC DNA]</scope>
    <source>
        <strain evidence="6 7">CCP-7</strain>
    </source>
</reference>
<comment type="subcellular location">
    <subcellularLocation>
        <location evidence="1">Membrane</location>
        <topology evidence="1">Multi-pass membrane protein</topology>
    </subcellularLocation>
</comment>
<feature type="transmembrane region" description="Helical" evidence="5">
    <location>
        <begin position="417"/>
        <end position="436"/>
    </location>
</feature>
<feature type="transmembrane region" description="Helical" evidence="5">
    <location>
        <begin position="67"/>
        <end position="88"/>
    </location>
</feature>
<feature type="transmembrane region" description="Helical" evidence="5">
    <location>
        <begin position="100"/>
        <end position="120"/>
    </location>
</feature>
<feature type="transmembrane region" description="Helical" evidence="5">
    <location>
        <begin position="363"/>
        <end position="379"/>
    </location>
</feature>
<evidence type="ECO:0000256" key="1">
    <source>
        <dbReference type="ARBA" id="ARBA00004141"/>
    </source>
</evidence>
<gene>
    <name evidence="6" type="ORF">EOD43_04025</name>
</gene>
<evidence type="ECO:0000256" key="2">
    <source>
        <dbReference type="ARBA" id="ARBA00022692"/>
    </source>
</evidence>
<feature type="transmembrane region" description="Helical" evidence="5">
    <location>
        <begin position="442"/>
        <end position="460"/>
    </location>
</feature>
<dbReference type="PANTHER" id="PTHR43243:SF24">
    <property type="entry name" value="CATIONIC AMINO ACID TRANSPORT INTEGRAL MEMBRANE PROTEIN ROCE-RELATED"/>
    <property type="match status" value="1"/>
</dbReference>
<feature type="transmembrane region" description="Helical" evidence="5">
    <location>
        <begin position="161"/>
        <end position="179"/>
    </location>
</feature>
<dbReference type="EMBL" id="SACN01000001">
    <property type="protein sequence ID" value="RVT93075.1"/>
    <property type="molecule type" value="Genomic_DNA"/>
</dbReference>
<sequence length="468" mass="48807">MTMASLLAAVVRAKPITGFIVEDDPDKPQLARSIGLLHLTMLGVGATIGTGIFVALTTAVPEAGPAVTLSFVIAGITAALTALCYAELASAVPVAGSSYSYAYATLGELPAFLIGACLLLEYGVSCSAIAVGWGQYLNELFAITTGWHIPDALAKPPGSGGIFNLPAILLIGMCLILLLRGAKESATANTVLVFAKLAVLALFVGIAIAHFSADNFHPFAPKGMVGIGTAASSIFFSYIGIDAVSTAGEEVENPRRNLPLAIILSLLIVTAAYILVAIAAIGAQPWTAFAGQEAGLAVILHNLTGAAWPAVLLSLGAMASIFSVTLVVLYGQTRILYAMSRDGLLPKLFQRVDGRRGVPRQNSYIVAAGVALLAAIFPLDVLINLTSMGTLIAFAAVSIGVILLRRSRPDLPRGYRVPLYPILPILSAGFCLYLIVGLPQDTYALFAGWIAAACLIYFGYSIRRSALA</sequence>
<dbReference type="PANTHER" id="PTHR43243">
    <property type="entry name" value="INNER MEMBRANE TRANSPORTER YGJI-RELATED"/>
    <property type="match status" value="1"/>
</dbReference>
<keyword evidence="7" id="KW-1185">Reference proteome</keyword>
<feature type="transmembrane region" description="Helical" evidence="5">
    <location>
        <begin position="262"/>
        <end position="286"/>
    </location>
</feature>
<name>A0A437M692_9SPHN</name>
<protein>
    <submittedName>
        <fullName evidence="6">Amino acid permease</fullName>
    </submittedName>
</protein>
<evidence type="ECO:0000256" key="4">
    <source>
        <dbReference type="ARBA" id="ARBA00023136"/>
    </source>
</evidence>
<dbReference type="Pfam" id="PF13520">
    <property type="entry name" value="AA_permease_2"/>
    <property type="match status" value="1"/>
</dbReference>
<evidence type="ECO:0000256" key="3">
    <source>
        <dbReference type="ARBA" id="ARBA00022989"/>
    </source>
</evidence>
<evidence type="ECO:0000313" key="7">
    <source>
        <dbReference type="Proteomes" id="UP000282971"/>
    </source>
</evidence>
<dbReference type="InterPro" id="IPR002293">
    <property type="entry name" value="AA/rel_permease1"/>
</dbReference>
<keyword evidence="4 5" id="KW-0472">Membrane</keyword>
<evidence type="ECO:0000256" key="5">
    <source>
        <dbReference type="SAM" id="Phobius"/>
    </source>
</evidence>